<dbReference type="InterPro" id="IPR050090">
    <property type="entry name" value="Tyrosine_recombinase_XerCD"/>
</dbReference>
<dbReference type="GO" id="GO:0003677">
    <property type="term" value="F:DNA binding"/>
    <property type="evidence" value="ECO:0007669"/>
    <property type="project" value="UniProtKB-UniRule"/>
</dbReference>
<feature type="domain" description="Tyr recombinase" evidence="5">
    <location>
        <begin position="197"/>
        <end position="380"/>
    </location>
</feature>
<dbReference type="InterPro" id="IPR022000">
    <property type="entry name" value="Min27-like_integrase_DNA_bind"/>
</dbReference>
<evidence type="ECO:0000259" key="5">
    <source>
        <dbReference type="PROSITE" id="PS51898"/>
    </source>
</evidence>
<dbReference type="AlphaFoldDB" id="A0A2T3KSY7"/>
<gene>
    <name evidence="7" type="ORF">C0W93_14495</name>
</gene>
<name>A0A2T3KSY7_PHOLD</name>
<dbReference type="RefSeq" id="WP_107185515.1">
    <property type="nucleotide sequence ID" value="NZ_PYNS01000017.1"/>
</dbReference>
<evidence type="ECO:0000256" key="1">
    <source>
        <dbReference type="ARBA" id="ARBA00022908"/>
    </source>
</evidence>
<dbReference type="GO" id="GO:0006310">
    <property type="term" value="P:DNA recombination"/>
    <property type="evidence" value="ECO:0007669"/>
    <property type="project" value="UniProtKB-KW"/>
</dbReference>
<accession>A0A2T3KSY7</accession>
<dbReference type="InterPro" id="IPR013762">
    <property type="entry name" value="Integrase-like_cat_sf"/>
</dbReference>
<evidence type="ECO:0000313" key="8">
    <source>
        <dbReference type="Proteomes" id="UP000240530"/>
    </source>
</evidence>
<dbReference type="PANTHER" id="PTHR30349:SF36">
    <property type="entry name" value="PROPHAGE INTEGRASE INTR-RELATED"/>
    <property type="match status" value="1"/>
</dbReference>
<dbReference type="Proteomes" id="UP000240530">
    <property type="component" value="Unassembled WGS sequence"/>
</dbReference>
<dbReference type="Pfam" id="PF14659">
    <property type="entry name" value="Phage_int_SAM_3"/>
    <property type="match status" value="1"/>
</dbReference>
<evidence type="ECO:0000256" key="4">
    <source>
        <dbReference type="PROSITE-ProRule" id="PRU01248"/>
    </source>
</evidence>
<keyword evidence="1" id="KW-0229">DNA integration</keyword>
<dbReference type="PROSITE" id="PS51898">
    <property type="entry name" value="TYR_RECOMBINASE"/>
    <property type="match status" value="1"/>
</dbReference>
<proteinExistence type="predicted"/>
<dbReference type="PANTHER" id="PTHR30349">
    <property type="entry name" value="PHAGE INTEGRASE-RELATED"/>
    <property type="match status" value="1"/>
</dbReference>
<dbReference type="Gene3D" id="1.10.150.130">
    <property type="match status" value="1"/>
</dbReference>
<dbReference type="CDD" id="cd01189">
    <property type="entry name" value="INT_ICEBs1_C_like"/>
    <property type="match status" value="1"/>
</dbReference>
<evidence type="ECO:0000313" key="7">
    <source>
        <dbReference type="EMBL" id="PSV09616.1"/>
    </source>
</evidence>
<dbReference type="Gene3D" id="1.10.443.10">
    <property type="entry name" value="Intergrase catalytic core"/>
    <property type="match status" value="1"/>
</dbReference>
<keyword evidence="3" id="KW-0233">DNA recombination</keyword>
<dbReference type="InterPro" id="IPR002104">
    <property type="entry name" value="Integrase_catalytic"/>
</dbReference>
<dbReference type="SUPFAM" id="SSF56349">
    <property type="entry name" value="DNA breaking-rejoining enzymes"/>
    <property type="match status" value="1"/>
</dbReference>
<dbReference type="EMBL" id="PYNS01000017">
    <property type="protein sequence ID" value="PSV09616.1"/>
    <property type="molecule type" value="Genomic_DNA"/>
</dbReference>
<dbReference type="InterPro" id="IPR044068">
    <property type="entry name" value="CB"/>
</dbReference>
<dbReference type="Pfam" id="PF00589">
    <property type="entry name" value="Phage_integrase"/>
    <property type="match status" value="1"/>
</dbReference>
<keyword evidence="2 4" id="KW-0238">DNA-binding</keyword>
<comment type="caution">
    <text evidence="7">The sequence shown here is derived from an EMBL/GenBank/DDBJ whole genome shotgun (WGS) entry which is preliminary data.</text>
</comment>
<reference evidence="7 8" key="1">
    <citation type="submission" date="2018-03" db="EMBL/GenBank/DDBJ databases">
        <title>Whole genome sequencing of Histamine producing bacteria.</title>
        <authorList>
            <person name="Butler K."/>
        </authorList>
    </citation>
    <scope>NUCLEOTIDE SEQUENCE [LARGE SCALE GENOMIC DNA]</scope>
    <source>
        <strain evidence="7 8">Res.4.1</strain>
    </source>
</reference>
<feature type="domain" description="Core-binding (CB)" evidence="6">
    <location>
        <begin position="89"/>
        <end position="177"/>
    </location>
</feature>
<protein>
    <submittedName>
        <fullName evidence="7">Site-specific integrase</fullName>
    </submittedName>
</protein>
<sequence length="391" mass="45539">MASINTRNGKLVIDFRYRGQRCREQTQLVDTPHNRKRLTLLANKIEAEITLGCFEYQKYFSQSKLCEKFRVMEHRERASSQYHNAPYSPSLAEFADIWLAEKKIEWSKGHYIDVSGVIEKYLLPAFGNQKISSITKQKILQFRSILSQVPGRKGEYLSSSRINHIMTPLRQLLNEAADRYDFNSPWKNIKALKVGRTVIDPFHLDEVEIFLNVVPDTYKAYYITRFFTGMRTGEIDGLQWKDIDFVNKTIKVKQALSRNELKELKTESSYRDIDLIDRVVDVLQEHKRSKHTTSTFVFVNSKGKPFCYPVVSRTIWYPTLDAAGLRHRNPYQTRHTYATLLLASGESPEWIAKQMGHSTTTMLFRVYSRFVPNLTRRDGSAFEHFLNNGGR</sequence>
<dbReference type="Pfam" id="PF12167">
    <property type="entry name" value="Arm-DNA-bind_2"/>
    <property type="match status" value="1"/>
</dbReference>
<evidence type="ECO:0000256" key="3">
    <source>
        <dbReference type="ARBA" id="ARBA00023172"/>
    </source>
</evidence>
<dbReference type="PROSITE" id="PS51900">
    <property type="entry name" value="CB"/>
    <property type="match status" value="1"/>
</dbReference>
<evidence type="ECO:0000259" key="6">
    <source>
        <dbReference type="PROSITE" id="PS51900"/>
    </source>
</evidence>
<dbReference type="InterPro" id="IPR004107">
    <property type="entry name" value="Integrase_SAM-like_N"/>
</dbReference>
<organism evidence="7 8">
    <name type="scientific">Photobacterium leiognathi subsp. mandapamensis</name>
    <name type="common">Photobacterium mandapamensis</name>
    <dbReference type="NCBI Taxonomy" id="48408"/>
    <lineage>
        <taxon>Bacteria</taxon>
        <taxon>Pseudomonadati</taxon>
        <taxon>Pseudomonadota</taxon>
        <taxon>Gammaproteobacteria</taxon>
        <taxon>Vibrionales</taxon>
        <taxon>Vibrionaceae</taxon>
        <taxon>Photobacterium</taxon>
    </lineage>
</organism>
<dbReference type="GO" id="GO:0015074">
    <property type="term" value="P:DNA integration"/>
    <property type="evidence" value="ECO:0007669"/>
    <property type="project" value="UniProtKB-KW"/>
</dbReference>
<dbReference type="InterPro" id="IPR011010">
    <property type="entry name" value="DNA_brk_join_enz"/>
</dbReference>
<dbReference type="InterPro" id="IPR010998">
    <property type="entry name" value="Integrase_recombinase_N"/>
</dbReference>
<evidence type="ECO:0000256" key="2">
    <source>
        <dbReference type="ARBA" id="ARBA00023125"/>
    </source>
</evidence>